<dbReference type="InterPro" id="IPR008507">
    <property type="entry name" value="DUF789"/>
</dbReference>
<organism evidence="2 3">
    <name type="scientific">Abrus precatorius</name>
    <name type="common">Indian licorice</name>
    <name type="synonym">Glycine abrus</name>
    <dbReference type="NCBI Taxonomy" id="3816"/>
    <lineage>
        <taxon>Eukaryota</taxon>
        <taxon>Viridiplantae</taxon>
        <taxon>Streptophyta</taxon>
        <taxon>Embryophyta</taxon>
        <taxon>Tracheophyta</taxon>
        <taxon>Spermatophyta</taxon>
        <taxon>Magnoliopsida</taxon>
        <taxon>eudicotyledons</taxon>
        <taxon>Gunneridae</taxon>
        <taxon>Pentapetalae</taxon>
        <taxon>rosids</taxon>
        <taxon>fabids</taxon>
        <taxon>Fabales</taxon>
        <taxon>Fabaceae</taxon>
        <taxon>Papilionoideae</taxon>
        <taxon>50 kb inversion clade</taxon>
        <taxon>NPAAA clade</taxon>
        <taxon>indigoferoid/millettioid clade</taxon>
        <taxon>Abreae</taxon>
        <taxon>Abrus</taxon>
    </lineage>
</organism>
<dbReference type="PANTHER" id="PTHR31343">
    <property type="entry name" value="T15D22.8"/>
    <property type="match status" value="1"/>
</dbReference>
<dbReference type="KEGG" id="aprc:113873092"/>
<dbReference type="AlphaFoldDB" id="A0A8B8MGP0"/>
<dbReference type="RefSeq" id="XP_027366867.1">
    <property type="nucleotide sequence ID" value="XM_027511066.1"/>
</dbReference>
<gene>
    <name evidence="3" type="primary">LOC113873092</name>
</gene>
<feature type="region of interest" description="Disordered" evidence="1">
    <location>
        <begin position="1"/>
        <end position="20"/>
    </location>
</feature>
<proteinExistence type="predicted"/>
<sequence>MSNSSGFALTKNSGSNRFYVPPVIRRNRKQQQQQQQQRPLETDSVEPVPIEPALPEAANSSNMDRLLASLTPLVPAKFSKELVVEGLRSIECNGSAYFLLEDLWESFREWSAYGVEVPLVVDGDDTIKQYYVPYLSAIQLYALRRLDEDSGTESSKEISSAGSSDNEADKRARGGNLMNINSQRLSRLTLREGTSLGSSSDETEFYNSPEQLVYEYFEGEQPHFRPPFHDKVSVLASEFPCLMKYRSWDISPSSWFSVAWYPIYRIPVGSTLKSLDASFLTFHSLSAHSRRKNQALSHASSGTKVHGVDGSSKISLPAFALASYKLRGSILTPNGASEWEQVNSLLQAAADWLKNLQVNHPDFQYFVTRSPQW</sequence>
<feature type="region of interest" description="Disordered" evidence="1">
    <location>
        <begin position="152"/>
        <end position="173"/>
    </location>
</feature>
<reference evidence="3" key="2">
    <citation type="submission" date="2025-08" db="UniProtKB">
        <authorList>
            <consortium name="RefSeq"/>
        </authorList>
    </citation>
    <scope>IDENTIFICATION</scope>
    <source>
        <tissue evidence="3">Young leaves</tissue>
    </source>
</reference>
<dbReference type="OrthoDB" id="1716402at2759"/>
<accession>A0A8B8MGP0</accession>
<evidence type="ECO:0000256" key="1">
    <source>
        <dbReference type="SAM" id="MobiDB-lite"/>
    </source>
</evidence>
<reference evidence="2" key="1">
    <citation type="journal article" date="2019" name="Toxins">
        <title>Detection of Abrin-Like and Prepropulchellin-Like Toxin Genes and Transcripts Using Whole Genome Sequencing and Full-Length Transcript Sequencing of Abrus precatorius.</title>
        <authorList>
            <person name="Hovde B.T."/>
            <person name="Daligault H.E."/>
            <person name="Hanschen E.R."/>
            <person name="Kunde Y.A."/>
            <person name="Johnson M.B."/>
            <person name="Starkenburg S.R."/>
            <person name="Johnson S.L."/>
        </authorList>
    </citation>
    <scope>NUCLEOTIDE SEQUENCE [LARGE SCALE GENOMIC DNA]</scope>
</reference>
<evidence type="ECO:0000313" key="2">
    <source>
        <dbReference type="Proteomes" id="UP000694853"/>
    </source>
</evidence>
<name>A0A8B8MGP0_ABRPR</name>
<dbReference type="GeneID" id="113873092"/>
<protein>
    <submittedName>
        <fullName evidence="3">Uncharacterized protein LOC113873092 isoform X1</fullName>
    </submittedName>
</protein>
<dbReference type="PANTHER" id="PTHR31343:SF4">
    <property type="entry name" value="DUF789 DOMAIN-CONTAINING PROTEIN"/>
    <property type="match status" value="1"/>
</dbReference>
<feature type="region of interest" description="Disordered" evidence="1">
    <location>
        <begin position="26"/>
        <end position="47"/>
    </location>
</feature>
<dbReference type="Proteomes" id="UP000694853">
    <property type="component" value="Unplaced"/>
</dbReference>
<feature type="compositionally biased region" description="Polar residues" evidence="1">
    <location>
        <begin position="1"/>
        <end position="16"/>
    </location>
</feature>
<dbReference type="Pfam" id="PF05623">
    <property type="entry name" value="DUF789"/>
    <property type="match status" value="1"/>
</dbReference>
<evidence type="ECO:0000313" key="3">
    <source>
        <dbReference type="RefSeq" id="XP_027366867.1"/>
    </source>
</evidence>
<keyword evidence="2" id="KW-1185">Reference proteome</keyword>